<evidence type="ECO:0000313" key="3">
    <source>
        <dbReference type="Proteomes" id="UP000214973"/>
    </source>
</evidence>
<keyword evidence="1" id="KW-0472">Membrane</keyword>
<name>A0A239ZZA2_9FIRM</name>
<dbReference type="EMBL" id="LT906470">
    <property type="protein sequence ID" value="SNV76134.1"/>
    <property type="molecule type" value="Genomic_DNA"/>
</dbReference>
<feature type="transmembrane region" description="Helical" evidence="1">
    <location>
        <begin position="62"/>
        <end position="85"/>
    </location>
</feature>
<dbReference type="KEGG" id="vrm:44547418_01885"/>
<keyword evidence="1" id="KW-0812">Transmembrane</keyword>
<sequence>MSSPVHSEACAYAFIILFDVGSLMSVLKPLLWLLEPYIVYKAYLWGLHFIARPLMWEGDVDLFALTLAVLLALDAIVLPFVLLYCPALNDGKSIPAWMERLIESACRVYDLIDNKVHKSTSVSWIRKTLHVMLLFVYYLVPFYVGGNLIMALVMALMYDILLWAQGLV</sequence>
<dbReference type="Proteomes" id="UP000214973">
    <property type="component" value="Chromosome 1"/>
</dbReference>
<keyword evidence="1" id="KW-1133">Transmembrane helix</keyword>
<feature type="transmembrane region" description="Helical" evidence="1">
    <location>
        <begin position="12"/>
        <end position="31"/>
    </location>
</feature>
<protein>
    <submittedName>
        <fullName evidence="2">Uncharacterized protein</fullName>
    </submittedName>
</protein>
<keyword evidence="3" id="KW-1185">Reference proteome</keyword>
<reference evidence="2 3" key="1">
    <citation type="submission" date="2017-06" db="EMBL/GenBank/DDBJ databases">
        <authorList>
            <consortium name="Pathogen Informatics"/>
        </authorList>
    </citation>
    <scope>NUCLEOTIDE SEQUENCE [LARGE SCALE GENOMIC DNA]</scope>
    <source>
        <strain evidence="2 3">NCTC12018</strain>
    </source>
</reference>
<accession>A0A239ZZA2</accession>
<gene>
    <name evidence="2" type="ORF">SAMEA44547418_01885</name>
</gene>
<feature type="transmembrane region" description="Helical" evidence="1">
    <location>
        <begin position="135"/>
        <end position="158"/>
    </location>
</feature>
<evidence type="ECO:0000313" key="2">
    <source>
        <dbReference type="EMBL" id="SNV76134.1"/>
    </source>
</evidence>
<dbReference type="AlphaFoldDB" id="A0A239ZZA2"/>
<evidence type="ECO:0000256" key="1">
    <source>
        <dbReference type="SAM" id="Phobius"/>
    </source>
</evidence>
<organism evidence="2 3">
    <name type="scientific">Veillonella rodentium</name>
    <dbReference type="NCBI Taxonomy" id="248315"/>
    <lineage>
        <taxon>Bacteria</taxon>
        <taxon>Bacillati</taxon>
        <taxon>Bacillota</taxon>
        <taxon>Negativicutes</taxon>
        <taxon>Veillonellales</taxon>
        <taxon>Veillonellaceae</taxon>
        <taxon>Veillonella</taxon>
    </lineage>
</organism>
<proteinExistence type="predicted"/>